<evidence type="ECO:0000256" key="11">
    <source>
        <dbReference type="ARBA" id="ARBA00060830"/>
    </source>
</evidence>
<feature type="domain" description="Methionyl/Valyl/Leucyl/Isoleucyl-tRNA synthetase anticodon-binding" evidence="14">
    <location>
        <begin position="606"/>
        <end position="750"/>
    </location>
</feature>
<dbReference type="InterPro" id="IPR002300">
    <property type="entry name" value="aa-tRNA-synth_Ia"/>
</dbReference>
<dbReference type="GO" id="GO:0006438">
    <property type="term" value="P:valyl-tRNA aminoacylation"/>
    <property type="evidence" value="ECO:0007669"/>
    <property type="project" value="UniProtKB-UniRule"/>
</dbReference>
<dbReference type="FunFam" id="3.40.50.620:FF:000032">
    <property type="entry name" value="Valine--tRNA ligase"/>
    <property type="match status" value="1"/>
</dbReference>
<evidence type="ECO:0000256" key="8">
    <source>
        <dbReference type="ARBA" id="ARBA00023054"/>
    </source>
</evidence>
<evidence type="ECO:0000256" key="9">
    <source>
        <dbReference type="ARBA" id="ARBA00023146"/>
    </source>
</evidence>
<protein>
    <recommendedName>
        <fullName evidence="12">Valine--tRNA ligase</fullName>
        <ecNumber evidence="12">6.1.1.9</ecNumber>
    </recommendedName>
    <alternativeName>
        <fullName evidence="12">Valyl-tRNA synthetase</fullName>
        <shortName evidence="12">ValRS</shortName>
    </alternativeName>
</protein>
<keyword evidence="3 12" id="KW-0963">Cytoplasm</keyword>
<dbReference type="RefSeq" id="WP_324619762.1">
    <property type="nucleotide sequence ID" value="NZ_JAYKOT010000003.1"/>
</dbReference>
<comment type="caution">
    <text evidence="16">The sequence shown here is derived from an EMBL/GenBank/DDBJ whole genome shotgun (WGS) entry which is preliminary data.</text>
</comment>
<dbReference type="Pfam" id="PF08264">
    <property type="entry name" value="Anticodon_1"/>
    <property type="match status" value="1"/>
</dbReference>
<feature type="binding site" evidence="12">
    <location>
        <position position="527"/>
    </location>
    <ligand>
        <name>ATP</name>
        <dbReference type="ChEBI" id="CHEBI:30616"/>
    </ligand>
</feature>
<dbReference type="InterPro" id="IPR013155">
    <property type="entry name" value="M/V/L/I-tRNA-synth_anticd-bd"/>
</dbReference>
<dbReference type="Gene3D" id="1.10.287.380">
    <property type="entry name" value="Valyl-tRNA synthetase, C-terminal domain"/>
    <property type="match status" value="1"/>
</dbReference>
<gene>
    <name evidence="12" type="primary">valS</name>
    <name evidence="16" type="ORF">VLK81_06080</name>
</gene>
<dbReference type="Gene3D" id="3.90.740.10">
    <property type="entry name" value="Valyl/Leucyl/Isoleucyl-tRNA synthetase, editing domain"/>
    <property type="match status" value="2"/>
</dbReference>
<dbReference type="NCBIfam" id="TIGR00422">
    <property type="entry name" value="valS"/>
    <property type="match status" value="1"/>
</dbReference>
<dbReference type="PRINTS" id="PR00986">
    <property type="entry name" value="TRNASYNTHVAL"/>
</dbReference>
<dbReference type="InterPro" id="IPR010978">
    <property type="entry name" value="tRNA-bd_arm"/>
</dbReference>
<sequence>MKELEKVYDPSLFEKRIYKIWKEGGYFKANNNSGKKTYSMVMPPPNVTGILHIGHALNNTLPDVMARYKRLKGYEVLWIPGTDHASIATEAKVKNKIESEGRKKEDLTREEFVEEAWKWTKEYGGNIKTQLERLGISPDWSRERFTLDEKLSKAVETFFINLYKDGYIYKGDRIVNWCPHCNTAVSDIEVEHEDENGKLYYIKYKIENSDKFLLIATTRPETLLGDLAVSVNPKDERYKDLVGKNVILPLVNKLIPIIEDSYVDMEYGTGVVKITPSHDPNDFEVGSRANLGQNIVIGTDAKIIAGNGKYSGMDRYEARKEIIKDLDKLGQLEKIEDISHAVGHCSRCKTIIEPLISKQWFLKMDELAKPAIEAVKTKKIKFYPERFEKTYLNWLENIRDWCISRQLYWGHRIPVYTCTKCGKIYVGINPKEKCDECCNDSFKQEEDTLDTWFSSALWPFSTMGWPEKTEDFNEFFPTDLLITGYDILFFWVIRMVFSSLYNTGEIPFKDVFLTGLVRDSEGRKMSKSLNNGIDPIEVMDKYGADALRFMLTNGMTAGNDMRFYIERVESARNFANKLWNASRFVLMHTNQDYKGELYLENLKTEDKWILGKLSLMTKEFSNHMEKYEFSMAASTIYDFTWNYFCDWYIEIIKKRLFSEDSTDKKTASECSLYVLTNILKVLSTIMPFICEEIYSFLPNKKDMLINENYPEINFDNEYSEEIFELDNLIDVITQIRNRRNELNIHPSKRSTLLIDTSDIYYNLFKNNLGILTSMSNVDSIERVKNDPGDSIQIVNENYKIYIPLKGLVDYDKELERLYKEKNIAESELKRAEGKLNNKGFTSKAPQNLIDEEKEKIEKYNKLINEIDASIKNVKSKL</sequence>
<evidence type="ECO:0000313" key="17">
    <source>
        <dbReference type="Proteomes" id="UP001357733"/>
    </source>
</evidence>
<evidence type="ECO:0000259" key="15">
    <source>
        <dbReference type="Pfam" id="PF10458"/>
    </source>
</evidence>
<dbReference type="InterPro" id="IPR033705">
    <property type="entry name" value="Anticodon_Ia_Val"/>
</dbReference>
<dbReference type="InterPro" id="IPR009008">
    <property type="entry name" value="Val/Leu/Ile-tRNA-synth_edit"/>
</dbReference>
<dbReference type="PANTHER" id="PTHR11946:SF93">
    <property type="entry name" value="VALINE--TRNA LIGASE, CHLOROPLASTIC_MITOCHONDRIAL 2"/>
    <property type="match status" value="1"/>
</dbReference>
<comment type="domain">
    <text evidence="12">ValRS has two distinct active sites: one for aminoacylation and one for editing. The misactivated threonine is translocated from the active site to the editing site.</text>
</comment>
<dbReference type="EMBL" id="JAYKOT010000003">
    <property type="protein sequence ID" value="MEB3429581.1"/>
    <property type="molecule type" value="Genomic_DNA"/>
</dbReference>
<dbReference type="InterPro" id="IPR014729">
    <property type="entry name" value="Rossmann-like_a/b/a_fold"/>
</dbReference>
<evidence type="ECO:0000256" key="1">
    <source>
        <dbReference type="ARBA" id="ARBA00004496"/>
    </source>
</evidence>
<feature type="short sequence motif" description="'KMSKS' region" evidence="12">
    <location>
        <begin position="524"/>
        <end position="528"/>
    </location>
</feature>
<dbReference type="InterPro" id="IPR009080">
    <property type="entry name" value="tRNAsynth_Ia_anticodon-bd"/>
</dbReference>
<organism evidence="16 17">
    <name type="scientific">Citroniella saccharovorans</name>
    <dbReference type="NCBI Taxonomy" id="2053367"/>
    <lineage>
        <taxon>Bacteria</taxon>
        <taxon>Bacillati</taxon>
        <taxon>Bacillota</taxon>
        <taxon>Tissierellia</taxon>
        <taxon>Tissierellales</taxon>
        <taxon>Peptoniphilaceae</taxon>
        <taxon>Citroniella</taxon>
    </lineage>
</organism>
<dbReference type="InterPro" id="IPR019499">
    <property type="entry name" value="Val-tRNA_synth_tRNA-bd"/>
</dbReference>
<evidence type="ECO:0000256" key="5">
    <source>
        <dbReference type="ARBA" id="ARBA00022741"/>
    </source>
</evidence>
<dbReference type="PANTHER" id="PTHR11946">
    <property type="entry name" value="VALYL-TRNA SYNTHETASES"/>
    <property type="match status" value="1"/>
</dbReference>
<dbReference type="Proteomes" id="UP001357733">
    <property type="component" value="Unassembled WGS sequence"/>
</dbReference>
<reference evidence="16 17" key="1">
    <citation type="submission" date="2024-01" db="EMBL/GenBank/DDBJ databases">
        <title>Complete genome sequence of Citroniella saccharovorans strain M6.X9, isolated from human fecal sample.</title>
        <authorList>
            <person name="Cheng G."/>
            <person name="Westerholm M."/>
            <person name="Schnurer A."/>
        </authorList>
    </citation>
    <scope>NUCLEOTIDE SEQUENCE [LARGE SCALE GENOMIC DNA]</scope>
    <source>
        <strain evidence="16 17">DSM 29873</strain>
    </source>
</reference>
<keyword evidence="5 12" id="KW-0547">Nucleotide-binding</keyword>
<dbReference type="HAMAP" id="MF_02004">
    <property type="entry name" value="Val_tRNA_synth_type1"/>
    <property type="match status" value="1"/>
</dbReference>
<dbReference type="InterPro" id="IPR002303">
    <property type="entry name" value="Valyl-tRNA_ligase"/>
</dbReference>
<dbReference type="Gene3D" id="3.40.50.620">
    <property type="entry name" value="HUPs"/>
    <property type="match status" value="2"/>
</dbReference>
<evidence type="ECO:0000256" key="3">
    <source>
        <dbReference type="ARBA" id="ARBA00022490"/>
    </source>
</evidence>
<dbReference type="SUPFAM" id="SSF50677">
    <property type="entry name" value="ValRS/IleRS/LeuRS editing domain"/>
    <property type="match status" value="1"/>
</dbReference>
<dbReference type="EC" id="6.1.1.9" evidence="12"/>
<dbReference type="CDD" id="cd00817">
    <property type="entry name" value="ValRS_core"/>
    <property type="match status" value="1"/>
</dbReference>
<evidence type="ECO:0000313" key="16">
    <source>
        <dbReference type="EMBL" id="MEB3429581.1"/>
    </source>
</evidence>
<proteinExistence type="inferred from homology"/>
<accession>A0AAW9MTV1</accession>
<dbReference type="NCBIfam" id="NF004349">
    <property type="entry name" value="PRK05729.1"/>
    <property type="match status" value="1"/>
</dbReference>
<dbReference type="Pfam" id="PF00133">
    <property type="entry name" value="tRNA-synt_1"/>
    <property type="match status" value="1"/>
</dbReference>
<dbReference type="InterPro" id="IPR001412">
    <property type="entry name" value="aa-tRNA-synth_I_CS"/>
</dbReference>
<evidence type="ECO:0000256" key="4">
    <source>
        <dbReference type="ARBA" id="ARBA00022598"/>
    </source>
</evidence>
<dbReference type="GO" id="GO:0005524">
    <property type="term" value="F:ATP binding"/>
    <property type="evidence" value="ECO:0007669"/>
    <property type="project" value="UniProtKB-UniRule"/>
</dbReference>
<comment type="domain">
    <text evidence="12">The C-terminal coiled-coil domain is crucial for aminoacylation activity.</text>
</comment>
<evidence type="ECO:0000256" key="6">
    <source>
        <dbReference type="ARBA" id="ARBA00022840"/>
    </source>
</evidence>
<comment type="similarity">
    <text evidence="11 12">Belongs to the class-I aminoacyl-tRNA synthetase family. ValS type 1 subfamily.</text>
</comment>
<dbReference type="PROSITE" id="PS00178">
    <property type="entry name" value="AA_TRNA_LIGASE_I"/>
    <property type="match status" value="1"/>
</dbReference>
<dbReference type="FunFam" id="3.40.50.620:FF:000098">
    <property type="entry name" value="Valine--tRNA ligase"/>
    <property type="match status" value="1"/>
</dbReference>
<dbReference type="SUPFAM" id="SSF47323">
    <property type="entry name" value="Anticodon-binding domain of a subclass of class I aminoacyl-tRNA synthetases"/>
    <property type="match status" value="1"/>
</dbReference>
<keyword evidence="6 12" id="KW-0067">ATP-binding</keyword>
<feature type="domain" description="Aminoacyl-tRNA synthetase class Ia" evidence="13">
    <location>
        <begin position="17"/>
        <end position="562"/>
    </location>
</feature>
<dbReference type="FunFam" id="1.10.287.380:FF:000001">
    <property type="entry name" value="Valine--tRNA ligase"/>
    <property type="match status" value="1"/>
</dbReference>
<keyword evidence="7 12" id="KW-0648">Protein biosynthesis</keyword>
<comment type="subcellular location">
    <subcellularLocation>
        <location evidence="1 12">Cytoplasm</location>
    </subcellularLocation>
</comment>
<comment type="function">
    <text evidence="12">Catalyzes the attachment of valine to tRNA(Val). As ValRS can inadvertently accommodate and process structurally similar amino acids such as threonine, to avoid such errors, it has a 'posttransfer' editing activity that hydrolyzes mischarged Thr-tRNA(Val) in a tRNA-dependent manner.</text>
</comment>
<keyword evidence="17" id="KW-1185">Reference proteome</keyword>
<dbReference type="Pfam" id="PF10458">
    <property type="entry name" value="Val_tRNA-synt_C"/>
    <property type="match status" value="1"/>
</dbReference>
<evidence type="ECO:0000256" key="7">
    <source>
        <dbReference type="ARBA" id="ARBA00022917"/>
    </source>
</evidence>
<dbReference type="CDD" id="cd07962">
    <property type="entry name" value="Anticodon_Ia_Val"/>
    <property type="match status" value="1"/>
</dbReference>
<evidence type="ECO:0000259" key="13">
    <source>
        <dbReference type="Pfam" id="PF00133"/>
    </source>
</evidence>
<comment type="subunit">
    <text evidence="2 12">Monomer.</text>
</comment>
<evidence type="ECO:0000259" key="14">
    <source>
        <dbReference type="Pfam" id="PF08264"/>
    </source>
</evidence>
<dbReference type="GO" id="GO:0004832">
    <property type="term" value="F:valine-tRNA ligase activity"/>
    <property type="evidence" value="ECO:0007669"/>
    <property type="project" value="UniProtKB-UniRule"/>
</dbReference>
<dbReference type="InterPro" id="IPR037118">
    <property type="entry name" value="Val-tRNA_synth_C_sf"/>
</dbReference>
<keyword evidence="8 12" id="KW-0175">Coiled coil</keyword>
<keyword evidence="4 12" id="KW-0436">Ligase</keyword>
<dbReference type="GO" id="GO:0002161">
    <property type="term" value="F:aminoacyl-tRNA deacylase activity"/>
    <property type="evidence" value="ECO:0007669"/>
    <property type="project" value="InterPro"/>
</dbReference>
<keyword evidence="9 12" id="KW-0030">Aminoacyl-tRNA synthetase</keyword>
<name>A0AAW9MTV1_9FIRM</name>
<dbReference type="Gene3D" id="1.10.730.10">
    <property type="entry name" value="Isoleucyl-tRNA Synthetase, Domain 1"/>
    <property type="match status" value="1"/>
</dbReference>
<evidence type="ECO:0000256" key="12">
    <source>
        <dbReference type="HAMAP-Rule" id="MF_02004"/>
    </source>
</evidence>
<dbReference type="SUPFAM" id="SSF52374">
    <property type="entry name" value="Nucleotidylyl transferase"/>
    <property type="match status" value="1"/>
</dbReference>
<dbReference type="SUPFAM" id="SSF46589">
    <property type="entry name" value="tRNA-binding arm"/>
    <property type="match status" value="1"/>
</dbReference>
<dbReference type="AlphaFoldDB" id="A0AAW9MTV1"/>
<evidence type="ECO:0000256" key="10">
    <source>
        <dbReference type="ARBA" id="ARBA00047552"/>
    </source>
</evidence>
<feature type="coiled-coil region" evidence="12">
    <location>
        <begin position="807"/>
        <end position="876"/>
    </location>
</feature>
<feature type="short sequence motif" description="'HIGH' region" evidence="12">
    <location>
        <begin position="45"/>
        <end position="55"/>
    </location>
</feature>
<evidence type="ECO:0000256" key="2">
    <source>
        <dbReference type="ARBA" id="ARBA00011245"/>
    </source>
</evidence>
<feature type="domain" description="Valyl-tRNA synthetase tRNA-binding arm" evidence="15">
    <location>
        <begin position="809"/>
        <end position="869"/>
    </location>
</feature>
<dbReference type="GO" id="GO:0005829">
    <property type="term" value="C:cytosol"/>
    <property type="evidence" value="ECO:0007669"/>
    <property type="project" value="TreeGrafter"/>
</dbReference>
<comment type="catalytic activity">
    <reaction evidence="10 12">
        <text>tRNA(Val) + L-valine + ATP = L-valyl-tRNA(Val) + AMP + diphosphate</text>
        <dbReference type="Rhea" id="RHEA:10704"/>
        <dbReference type="Rhea" id="RHEA-COMP:9672"/>
        <dbReference type="Rhea" id="RHEA-COMP:9708"/>
        <dbReference type="ChEBI" id="CHEBI:30616"/>
        <dbReference type="ChEBI" id="CHEBI:33019"/>
        <dbReference type="ChEBI" id="CHEBI:57762"/>
        <dbReference type="ChEBI" id="CHEBI:78442"/>
        <dbReference type="ChEBI" id="CHEBI:78537"/>
        <dbReference type="ChEBI" id="CHEBI:456215"/>
        <dbReference type="EC" id="6.1.1.9"/>
    </reaction>
</comment>